<proteinExistence type="predicted"/>
<dbReference type="InterPro" id="IPR013341">
    <property type="entry name" value="Mandelate_racemase_N_dom"/>
</dbReference>
<dbReference type="InterPro" id="IPR018110">
    <property type="entry name" value="Mandel_Rmase/mucon_lact_enz_CS"/>
</dbReference>
<dbReference type="PROSITE" id="PS00909">
    <property type="entry name" value="MR_MLE_2"/>
    <property type="match status" value="1"/>
</dbReference>
<feature type="domain" description="Mandelate racemase/muconate lactonizing enzyme C-terminal" evidence="4">
    <location>
        <begin position="168"/>
        <end position="265"/>
    </location>
</feature>
<dbReference type="InterPro" id="IPR029065">
    <property type="entry name" value="Enolase_C-like"/>
</dbReference>
<name>A0A261S220_9BORD</name>
<accession>A0A261S220</accession>
<dbReference type="CDD" id="cd03316">
    <property type="entry name" value="MR_like"/>
    <property type="match status" value="1"/>
</dbReference>
<dbReference type="GO" id="GO:0016052">
    <property type="term" value="P:carbohydrate catabolic process"/>
    <property type="evidence" value="ECO:0007669"/>
    <property type="project" value="TreeGrafter"/>
</dbReference>
<dbReference type="GO" id="GO:0016836">
    <property type="term" value="F:hydro-lyase activity"/>
    <property type="evidence" value="ECO:0007669"/>
    <property type="project" value="TreeGrafter"/>
</dbReference>
<dbReference type="PANTHER" id="PTHR13794:SF58">
    <property type="entry name" value="MITOCHONDRIAL ENOLASE SUPERFAMILY MEMBER 1"/>
    <property type="match status" value="1"/>
</dbReference>
<dbReference type="InterPro" id="IPR029017">
    <property type="entry name" value="Enolase-like_N"/>
</dbReference>
<keyword evidence="6" id="KW-1185">Reference proteome</keyword>
<dbReference type="EMBL" id="NEVM01000005">
    <property type="protein sequence ID" value="OZI31201.1"/>
    <property type="molecule type" value="Genomic_DNA"/>
</dbReference>
<evidence type="ECO:0000256" key="2">
    <source>
        <dbReference type="ARBA" id="ARBA00022723"/>
    </source>
</evidence>
<dbReference type="AlphaFoldDB" id="A0A261S220"/>
<comment type="cofactor">
    <cofactor evidence="1">
        <name>Mg(2+)</name>
        <dbReference type="ChEBI" id="CHEBI:18420"/>
    </cofactor>
</comment>
<dbReference type="Proteomes" id="UP000216020">
    <property type="component" value="Unassembled WGS sequence"/>
</dbReference>
<dbReference type="SFLD" id="SFLDS00001">
    <property type="entry name" value="Enolase"/>
    <property type="match status" value="1"/>
</dbReference>
<protein>
    <submittedName>
        <fullName evidence="5">Enolase</fullName>
    </submittedName>
</protein>
<evidence type="ECO:0000313" key="6">
    <source>
        <dbReference type="Proteomes" id="UP000216020"/>
    </source>
</evidence>
<dbReference type="InterPro" id="IPR046945">
    <property type="entry name" value="RHMD-like"/>
</dbReference>
<evidence type="ECO:0000313" key="5">
    <source>
        <dbReference type="EMBL" id="OZI31201.1"/>
    </source>
</evidence>
<dbReference type="Gene3D" id="3.20.20.120">
    <property type="entry name" value="Enolase-like C-terminal domain"/>
    <property type="match status" value="1"/>
</dbReference>
<gene>
    <name evidence="5" type="ORF">CAL29_25055</name>
</gene>
<keyword evidence="3" id="KW-0460">Magnesium</keyword>
<keyword evidence="2" id="KW-0479">Metal-binding</keyword>
<dbReference type="GO" id="GO:0009063">
    <property type="term" value="P:amino acid catabolic process"/>
    <property type="evidence" value="ECO:0007669"/>
    <property type="project" value="InterPro"/>
</dbReference>
<organism evidence="5 6">
    <name type="scientific">Bordetella genomosp. 10</name>
    <dbReference type="NCBI Taxonomy" id="1416804"/>
    <lineage>
        <taxon>Bacteria</taxon>
        <taxon>Pseudomonadati</taxon>
        <taxon>Pseudomonadota</taxon>
        <taxon>Betaproteobacteria</taxon>
        <taxon>Burkholderiales</taxon>
        <taxon>Alcaligenaceae</taxon>
        <taxon>Bordetella</taxon>
    </lineage>
</organism>
<dbReference type="SUPFAM" id="SSF54826">
    <property type="entry name" value="Enolase N-terminal domain-like"/>
    <property type="match status" value="1"/>
</dbReference>
<dbReference type="Gene3D" id="3.30.390.10">
    <property type="entry name" value="Enolase-like, N-terminal domain"/>
    <property type="match status" value="1"/>
</dbReference>
<dbReference type="InterPro" id="IPR036849">
    <property type="entry name" value="Enolase-like_C_sf"/>
</dbReference>
<dbReference type="PANTHER" id="PTHR13794">
    <property type="entry name" value="ENOLASE SUPERFAMILY, MANDELATE RACEMASE"/>
    <property type="match status" value="1"/>
</dbReference>
<evidence type="ECO:0000256" key="3">
    <source>
        <dbReference type="ARBA" id="ARBA00022842"/>
    </source>
</evidence>
<dbReference type="SMART" id="SM00922">
    <property type="entry name" value="MR_MLE"/>
    <property type="match status" value="1"/>
</dbReference>
<dbReference type="OrthoDB" id="8609034at2"/>
<dbReference type="Pfam" id="PF13378">
    <property type="entry name" value="MR_MLE_C"/>
    <property type="match status" value="1"/>
</dbReference>
<dbReference type="InterPro" id="IPR013342">
    <property type="entry name" value="Mandelate_racemase_C"/>
</dbReference>
<comment type="caution">
    <text evidence="5">The sequence shown here is derived from an EMBL/GenBank/DDBJ whole genome shotgun (WGS) entry which is preliminary data.</text>
</comment>
<dbReference type="NCBIfam" id="NF047820">
    <property type="entry name" value="TalGalacDh"/>
    <property type="match status" value="1"/>
</dbReference>
<evidence type="ECO:0000259" key="4">
    <source>
        <dbReference type="SMART" id="SM00922"/>
    </source>
</evidence>
<dbReference type="SUPFAM" id="SSF51604">
    <property type="entry name" value="Enolase C-terminal domain-like"/>
    <property type="match status" value="1"/>
</dbReference>
<reference evidence="6" key="1">
    <citation type="submission" date="2017-05" db="EMBL/GenBank/DDBJ databases">
        <title>Complete and WGS of Bordetella genogroups.</title>
        <authorList>
            <person name="Spilker T."/>
            <person name="Lipuma J."/>
        </authorList>
    </citation>
    <scope>NUCLEOTIDE SEQUENCE [LARGE SCALE GENOMIC DNA]</scope>
    <source>
        <strain evidence="6">AU16122</strain>
    </source>
</reference>
<dbReference type="Pfam" id="PF02746">
    <property type="entry name" value="MR_MLE_N"/>
    <property type="match status" value="1"/>
</dbReference>
<dbReference type="GO" id="GO:0000287">
    <property type="term" value="F:magnesium ion binding"/>
    <property type="evidence" value="ECO:0007669"/>
    <property type="project" value="TreeGrafter"/>
</dbReference>
<evidence type="ECO:0000256" key="1">
    <source>
        <dbReference type="ARBA" id="ARBA00001946"/>
    </source>
</evidence>
<dbReference type="SFLD" id="SFLDG00179">
    <property type="entry name" value="mandelate_racemase"/>
    <property type="match status" value="1"/>
</dbReference>
<sequence>MPPRAYCRTTQGRDLAVDKIASVEIGLYEVPLKKALSDAKVLTGRQKALSHVDMLTALVRTEDGQEGFGFSYSLRAGGRALYAHARDLAGFLVGEDPADIGRLWEKLAWQGASVARTGVTVQAIAAFDLALWDLKARRCGLPLGKLLGAYRDSVPCYNTSGGYLNAELDEVLANVDRSLSAGIGGIKLKVGQPDVAKDIGRVEAVRAHLGAGVPLMVDANQQWDFTTALRAGRDLEACRLTWMEEPLAAYDYEGHARLSERLDTPIATGEMLSSVAEVSNLIDGRSVTFLQPDAPRIGGVTPFQKVAVMAEARRMKLAPHFVMEIHIHLACAYPLESWVEHIEWLEPAFNERIRISGGQMHMPTAPGLGFSLADAAAQWRAAQETVRTAAY</sequence>